<gene>
    <name evidence="1" type="ORF">H7686_0001365</name>
</gene>
<dbReference type="KEGG" id="pphy:H7686_0001365"/>
<dbReference type="AlphaFoldDB" id="A0AAX3B8K2"/>
<evidence type="ECO:0000313" key="2">
    <source>
        <dbReference type="Proteomes" id="UP000769022"/>
    </source>
</evidence>
<sequence length="77" mass="9003">MARANDNIQKIETLTRIIRVYKNLHDLLLEEASLIQEIYNAIVNNNSEEEITILINRSNGINLQFQNIRRNINNNPN</sequence>
<protein>
    <submittedName>
        <fullName evidence="1">Uncharacterized protein</fullName>
    </submittedName>
</protein>
<evidence type="ECO:0000313" key="1">
    <source>
        <dbReference type="EMBL" id="UQV27002.1"/>
    </source>
</evidence>
<dbReference type="RefSeq" id="WP_193622079.1">
    <property type="nucleotide sequence ID" value="NZ_JACRYS020000004.1"/>
</dbReference>
<dbReference type="Proteomes" id="UP000769022">
    <property type="component" value="Chromosome"/>
</dbReference>
<keyword evidence="2" id="KW-1185">Reference proteome</keyword>
<accession>A0AAX3B8K2</accession>
<reference evidence="1 2" key="1">
    <citation type="submission" date="2022-05" db="EMBL/GenBank/DDBJ databases">
        <title>'Parthenium hysterophorus' phyllody phytoplasma strain PR34.</title>
        <authorList>
            <person name="Kirdat K."/>
            <person name="Tiwarekar B."/>
            <person name="Yadav A."/>
        </authorList>
    </citation>
    <scope>NUCLEOTIDE SEQUENCE [LARGE SCALE GENOMIC DNA]</scope>
    <source>
        <strain evidence="1 2">PR34</strain>
    </source>
</reference>
<proteinExistence type="predicted"/>
<name>A0AAX3B8K2_9MOLU</name>
<organism evidence="1 2">
    <name type="scientific">Candidatus Phytoplasma asiaticum</name>
    <dbReference type="NCBI Taxonomy" id="2763338"/>
    <lineage>
        <taxon>Bacteria</taxon>
        <taxon>Bacillati</taxon>
        <taxon>Mycoplasmatota</taxon>
        <taxon>Mollicutes</taxon>
        <taxon>Acholeplasmatales</taxon>
        <taxon>Acholeplasmataceae</taxon>
        <taxon>Candidatus Phytoplasma</taxon>
        <taxon>16SrII (Peanut WB group)</taxon>
    </lineage>
</organism>
<dbReference type="EMBL" id="CP097206">
    <property type="protein sequence ID" value="UQV27002.1"/>
    <property type="molecule type" value="Genomic_DNA"/>
</dbReference>